<accession>A0A3P7NJE8</accession>
<dbReference type="PANTHER" id="PTHR45670">
    <property type="entry name" value="E3 UBIQUITIN-PROTEIN LIGASE TRIP12"/>
    <property type="match status" value="1"/>
</dbReference>
<evidence type="ECO:0000256" key="1">
    <source>
        <dbReference type="ARBA" id="ARBA00022679"/>
    </source>
</evidence>
<gene>
    <name evidence="7" type="ORF">DILT_LOCUS5360</name>
</gene>
<dbReference type="GO" id="GO:0061630">
    <property type="term" value="F:ubiquitin protein ligase activity"/>
    <property type="evidence" value="ECO:0007669"/>
    <property type="project" value="UniProtKB-UniRule"/>
</dbReference>
<evidence type="ECO:0000259" key="6">
    <source>
        <dbReference type="PROSITE" id="PS50237"/>
    </source>
</evidence>
<organism evidence="7 8">
    <name type="scientific">Dibothriocephalus latus</name>
    <name type="common">Fish tapeworm</name>
    <name type="synonym">Diphyllobothrium latum</name>
    <dbReference type="NCBI Taxonomy" id="60516"/>
    <lineage>
        <taxon>Eukaryota</taxon>
        <taxon>Metazoa</taxon>
        <taxon>Spiralia</taxon>
        <taxon>Lophotrochozoa</taxon>
        <taxon>Platyhelminthes</taxon>
        <taxon>Cestoda</taxon>
        <taxon>Eucestoda</taxon>
        <taxon>Diphyllobothriidea</taxon>
        <taxon>Diphyllobothriidae</taxon>
        <taxon>Dibothriocephalus</taxon>
    </lineage>
</organism>
<proteinExistence type="inferred from homology"/>
<dbReference type="Gene3D" id="3.30.2160.10">
    <property type="entry name" value="Hect, E3 ligase catalytic domain"/>
    <property type="match status" value="1"/>
</dbReference>
<dbReference type="InterPro" id="IPR000569">
    <property type="entry name" value="HECT_dom"/>
</dbReference>
<dbReference type="PANTHER" id="PTHR45670:SF13">
    <property type="entry name" value="E3 UBIQUITIN-PROTEIN LIGASE TRIP12"/>
    <property type="match status" value="1"/>
</dbReference>
<dbReference type="EMBL" id="UYRU01047260">
    <property type="protein sequence ID" value="VDN09529.1"/>
    <property type="molecule type" value="Genomic_DNA"/>
</dbReference>
<comment type="similarity">
    <text evidence="4">Belongs to the UPL family. K-HECT subfamily.</text>
</comment>
<dbReference type="GO" id="GO:0043161">
    <property type="term" value="P:proteasome-mediated ubiquitin-dependent protein catabolic process"/>
    <property type="evidence" value="ECO:0007669"/>
    <property type="project" value="TreeGrafter"/>
</dbReference>
<dbReference type="SMART" id="SM00119">
    <property type="entry name" value="HECTc"/>
    <property type="match status" value="1"/>
</dbReference>
<reference evidence="7 8" key="1">
    <citation type="submission" date="2018-11" db="EMBL/GenBank/DDBJ databases">
        <authorList>
            <consortium name="Pathogen Informatics"/>
        </authorList>
    </citation>
    <scope>NUCLEOTIDE SEQUENCE [LARGE SCALE GENOMIC DNA]</scope>
</reference>
<keyword evidence="1 4" id="KW-0808">Transferase</keyword>
<dbReference type="InterPro" id="IPR045322">
    <property type="entry name" value="HECTD1/TRIP12-like"/>
</dbReference>
<dbReference type="OrthoDB" id="271273at2759"/>
<feature type="active site" description="Glycyl thioester intermediate" evidence="3">
    <location>
        <position position="317"/>
    </location>
</feature>
<dbReference type="GO" id="GO:0016607">
    <property type="term" value="C:nuclear speck"/>
    <property type="evidence" value="ECO:0007669"/>
    <property type="project" value="TreeGrafter"/>
</dbReference>
<name>A0A3P7NJE8_DIBLA</name>
<dbReference type="UniPathway" id="UPA00143"/>
<dbReference type="FunFam" id="3.30.2410.10:FF:000005">
    <property type="entry name" value="E3 ubiquitin-protein ligase TRIP12 isoform X1"/>
    <property type="match status" value="1"/>
</dbReference>
<keyword evidence="8" id="KW-1185">Reference proteome</keyword>
<comment type="pathway">
    <text evidence="4">Protein modification; protein ubiquitination.</text>
</comment>
<dbReference type="EC" id="2.3.2.26" evidence="4"/>
<keyword evidence="2 3" id="KW-0833">Ubl conjugation pathway</keyword>
<evidence type="ECO:0000313" key="8">
    <source>
        <dbReference type="Proteomes" id="UP000281553"/>
    </source>
</evidence>
<evidence type="ECO:0000256" key="3">
    <source>
        <dbReference type="PROSITE-ProRule" id="PRU00104"/>
    </source>
</evidence>
<dbReference type="PROSITE" id="PS50237">
    <property type="entry name" value="HECT"/>
    <property type="match status" value="1"/>
</dbReference>
<comment type="catalytic activity">
    <reaction evidence="4">
        <text>S-ubiquitinyl-[E2 ubiquitin-conjugating enzyme]-L-cysteine + [acceptor protein]-L-lysine = [E2 ubiquitin-conjugating enzyme]-L-cysteine + N(6)-ubiquitinyl-[acceptor protein]-L-lysine.</text>
        <dbReference type="EC" id="2.3.2.26"/>
    </reaction>
</comment>
<dbReference type="Gene3D" id="3.30.2410.10">
    <property type="entry name" value="Hect, E3 ligase catalytic domain"/>
    <property type="match status" value="1"/>
</dbReference>
<evidence type="ECO:0000313" key="7">
    <source>
        <dbReference type="EMBL" id="VDN09529.1"/>
    </source>
</evidence>
<feature type="domain" description="HECT" evidence="6">
    <location>
        <begin position="1"/>
        <end position="350"/>
    </location>
</feature>
<dbReference type="AlphaFoldDB" id="A0A3P7NJE8"/>
<evidence type="ECO:0000256" key="5">
    <source>
        <dbReference type="SAM" id="MobiDB-lite"/>
    </source>
</evidence>
<dbReference type="Proteomes" id="UP000281553">
    <property type="component" value="Unassembled WGS sequence"/>
</dbReference>
<sequence>MARSLLDWRQLDLPFSLTFFKWFLYVSVPEDLNLAANPAGVTAADIAFVDPDFARHYQSLMRMNRRRQNLLEILSQHPQPISAGRTLRTDDGSHSQLHQSQSRVRKELQVLDSEIDDLCLSFVLPGYQSNASIRPAHFNYLFLSPSDQIELCKNGAQTAVTASNLSDYLAQCANWLLVEGVRRQMLAVIEGFDSVLPGVRTQTLARLFRPHECEGLFCGAEHGPPGRQTASGWDVESLMKSCLCDHGYTLQSRTIQFLFEILSEFDEKQRRLFVQFTTGSPRLPVGGFRSLKPPLKIVMKKEAEDRADNHLPSVMTCQNYLKLPNYSTKEIMREKLIYAINEGQNAFHLS</sequence>
<dbReference type="Pfam" id="PF00632">
    <property type="entry name" value="HECT"/>
    <property type="match status" value="1"/>
</dbReference>
<dbReference type="Gene3D" id="3.90.1750.10">
    <property type="entry name" value="Hect, E3 ligase catalytic domains"/>
    <property type="match status" value="1"/>
</dbReference>
<protein>
    <recommendedName>
        <fullName evidence="4">E3 ubiquitin-protein ligase</fullName>
        <ecNumber evidence="4">2.3.2.26</ecNumber>
    </recommendedName>
</protein>
<dbReference type="InterPro" id="IPR035983">
    <property type="entry name" value="Hect_E3_ubiquitin_ligase"/>
</dbReference>
<comment type="function">
    <text evidence="4">E3 ubiquitin-protein ligase which accepts ubiquitin from an E2 ubiquitin-conjugating enzyme in the form of a thioester and then directly transfers the ubiquitin to targeted substrates.</text>
</comment>
<evidence type="ECO:0000256" key="4">
    <source>
        <dbReference type="RuleBase" id="RU369009"/>
    </source>
</evidence>
<dbReference type="GO" id="GO:0000209">
    <property type="term" value="P:protein polyubiquitination"/>
    <property type="evidence" value="ECO:0007669"/>
    <property type="project" value="TreeGrafter"/>
</dbReference>
<feature type="region of interest" description="Disordered" evidence="5">
    <location>
        <begin position="82"/>
        <end position="101"/>
    </location>
</feature>
<evidence type="ECO:0000256" key="2">
    <source>
        <dbReference type="ARBA" id="ARBA00022786"/>
    </source>
</evidence>
<dbReference type="SUPFAM" id="SSF56204">
    <property type="entry name" value="Hect, E3 ligase catalytic domain"/>
    <property type="match status" value="1"/>
</dbReference>